<keyword evidence="1" id="KW-0472">Membrane</keyword>
<sequence>MSIATSIKSPLALFTHVIVYGLWILSIIQITKYKDMYGQGVHMYVPVVVAICTMASLQVVYHVIYWISNSRPLFSVGKMMVSMVFFAFYAFGTAVALTVQRHDFCPTPPVGYYPTGAQYGVSDCQGVIRGMMGLTWAVFICDLLYIGYLVTLSRYGMATPVGKAGEIVVNPDEEKAPVH</sequence>
<feature type="transmembrane region" description="Helical" evidence="1">
    <location>
        <begin position="79"/>
        <end position="99"/>
    </location>
</feature>
<protein>
    <submittedName>
        <fullName evidence="2">Uncharacterized protein</fullName>
    </submittedName>
</protein>
<evidence type="ECO:0000256" key="1">
    <source>
        <dbReference type="SAM" id="Phobius"/>
    </source>
</evidence>
<dbReference type="GeneID" id="85493734"/>
<keyword evidence="1" id="KW-0812">Transmembrane</keyword>
<organism evidence="2 3">
    <name type="scientific">Cutaneotrichosporon cavernicola</name>
    <dbReference type="NCBI Taxonomy" id="279322"/>
    <lineage>
        <taxon>Eukaryota</taxon>
        <taxon>Fungi</taxon>
        <taxon>Dikarya</taxon>
        <taxon>Basidiomycota</taxon>
        <taxon>Agaricomycotina</taxon>
        <taxon>Tremellomycetes</taxon>
        <taxon>Trichosporonales</taxon>
        <taxon>Trichosporonaceae</taxon>
        <taxon>Cutaneotrichosporon</taxon>
    </lineage>
</organism>
<evidence type="ECO:0000313" key="2">
    <source>
        <dbReference type="EMBL" id="BEI89863.1"/>
    </source>
</evidence>
<keyword evidence="3" id="KW-1185">Reference proteome</keyword>
<feature type="transmembrane region" description="Helical" evidence="1">
    <location>
        <begin position="12"/>
        <end position="31"/>
    </location>
</feature>
<dbReference type="RefSeq" id="XP_060455129.1">
    <property type="nucleotide sequence ID" value="XM_060598324.1"/>
</dbReference>
<feature type="transmembrane region" description="Helical" evidence="1">
    <location>
        <begin position="131"/>
        <end position="150"/>
    </location>
</feature>
<name>A0AA48IG98_9TREE</name>
<accession>A0AA48IG98</accession>
<dbReference type="KEGG" id="ccac:CcaHIS019_0212250"/>
<dbReference type="AlphaFoldDB" id="A0AA48IG98"/>
<evidence type="ECO:0000313" key="3">
    <source>
        <dbReference type="Proteomes" id="UP001233271"/>
    </source>
</evidence>
<gene>
    <name evidence="2" type="ORF">CcaverHIS019_0212250</name>
</gene>
<reference evidence="2" key="1">
    <citation type="journal article" date="2023" name="BMC Genomics">
        <title>Chromosome-level genome assemblies of Cutaneotrichosporon spp. (Trichosporonales, Basidiomycota) reveal imbalanced evolution between nucleotide sequences and chromosome synteny.</title>
        <authorList>
            <person name="Kobayashi Y."/>
            <person name="Kayamori A."/>
            <person name="Aoki K."/>
            <person name="Shiwa Y."/>
            <person name="Matsutani M."/>
            <person name="Fujita N."/>
            <person name="Sugita T."/>
            <person name="Iwasaki W."/>
            <person name="Tanaka N."/>
            <person name="Takashima M."/>
        </authorList>
    </citation>
    <scope>NUCLEOTIDE SEQUENCE</scope>
    <source>
        <strain evidence="2">HIS019</strain>
    </source>
</reference>
<dbReference type="EMBL" id="AP028213">
    <property type="protein sequence ID" value="BEI89863.1"/>
    <property type="molecule type" value="Genomic_DNA"/>
</dbReference>
<keyword evidence="1" id="KW-1133">Transmembrane helix</keyword>
<proteinExistence type="predicted"/>
<feature type="transmembrane region" description="Helical" evidence="1">
    <location>
        <begin position="43"/>
        <end position="67"/>
    </location>
</feature>
<dbReference type="Proteomes" id="UP001233271">
    <property type="component" value="Chromosome 2"/>
</dbReference>